<dbReference type="RefSeq" id="WP_122392609.1">
    <property type="nucleotide sequence ID" value="NZ_RBUT01000160.1"/>
</dbReference>
<dbReference type="EMBL" id="RBUT01000160">
    <property type="protein sequence ID" value="RMV43992.1"/>
    <property type="molecule type" value="Genomic_DNA"/>
</dbReference>
<reference evidence="1 2" key="1">
    <citation type="submission" date="2018-08" db="EMBL/GenBank/DDBJ databases">
        <title>Recombination of ecologically and evolutionarily significant loci maintains genetic cohesion in the Pseudomonas syringae species complex.</title>
        <authorList>
            <person name="Dillon M."/>
            <person name="Thakur S."/>
            <person name="Almeida R.N.D."/>
            <person name="Weir B.S."/>
            <person name="Guttman D.S."/>
        </authorList>
    </citation>
    <scope>NUCLEOTIDE SEQUENCE [LARGE SCALE GENOMIC DNA]</scope>
    <source>
        <strain evidence="1 2">ICMP 3263</strain>
    </source>
</reference>
<sequence length="752" mass="85194">MTPYLVTEFQAETLSALIRECFGYEYLQIFDKEQVKYLYNYLCHIGAKSILLEPRYTDRDFLEDYSRYYLKRFRNDGQVCGRLHFFSCKLDHKSLDRMMIDSARQDLSRASLQDNYLGFVVIKPLEKTFIGKTCLRIAGDHGTGPGTKKKIAKRYDVNLFGIKLHVNSIAFQEQDKVVAACATTAIWAALHALPGRDVKSVPSCSEITTAALNFVDGSHNGFPNKHLTHKQIQRSLDVQGFRYHSTTLTTETQGWFHSYASSHIDSDLPIILAGVVYGPESSTAADKQMKEAEALEVLGEFDELDETEREELKLAMTTSTCQPMCLKGGHAVTLVGYDFRDGKEWLYVHDDRLGPYARAKIVPAQAFIKAQEDIGSVATEEVKALLCERWALEFSQWSEKAQDWLPPHEILVPDLGIVPADKKARLDFKYAYGTAETILSHLERWMVGICEESTLKPEKCWHSIKLASISQIRDEITGRPIGYEVGDTLDAGAETPVATAEAIERWNAHKLSVLTAPMARLQWSIDLYWGDRKVLKVLLDATDTPLGDAVSAIYEHDLLFGALFLRWFRDQKANAQYVDVEHFYSSFLKVLAKQDQDYANYLNTTYGKLRAPKRLEKSEITAEGKGANHTAIERFDPLAKERTLVRKFPQVVKNPKTKNLIWAIGKDGSVFVAEDLKDPKRGHPSMTGLQAARIAGEMWWRPKGGRKGVWGVNYGSGRYSFDYTNPRPFLANAITKIASFFPEDRFVEEKIR</sequence>
<dbReference type="Proteomes" id="UP000279173">
    <property type="component" value="Unassembled WGS sequence"/>
</dbReference>
<evidence type="ECO:0000313" key="2">
    <source>
        <dbReference type="Proteomes" id="UP000279173"/>
    </source>
</evidence>
<dbReference type="AlphaFoldDB" id="A0A3M6CJJ6"/>
<name>A0A3M6CJJ6_9PSED</name>
<comment type="caution">
    <text evidence="1">The sequence shown here is derived from an EMBL/GenBank/DDBJ whole genome shotgun (WGS) entry which is preliminary data.</text>
</comment>
<proteinExistence type="predicted"/>
<organism evidence="1 2">
    <name type="scientific">Pseudomonas syringae pv. helianthi</name>
    <dbReference type="NCBI Taxonomy" id="251654"/>
    <lineage>
        <taxon>Bacteria</taxon>
        <taxon>Pseudomonadati</taxon>
        <taxon>Pseudomonadota</taxon>
        <taxon>Gammaproteobacteria</taxon>
        <taxon>Pseudomonadales</taxon>
        <taxon>Pseudomonadaceae</taxon>
        <taxon>Pseudomonas</taxon>
    </lineage>
</organism>
<gene>
    <name evidence="1" type="ORF">ALP10_00383</name>
</gene>
<accession>A0A3M6CJJ6</accession>
<evidence type="ECO:0000313" key="1">
    <source>
        <dbReference type="EMBL" id="RMV43992.1"/>
    </source>
</evidence>
<protein>
    <submittedName>
        <fullName evidence="1">Uncharacterized protein</fullName>
    </submittedName>
</protein>